<keyword evidence="4" id="KW-1185">Reference proteome</keyword>
<evidence type="ECO:0000313" key="3">
    <source>
        <dbReference type="EMBL" id="UUF08922.1"/>
    </source>
</evidence>
<name>A0A9Q9FFS8_9FIRM</name>
<accession>A0A9Q9FFS8</accession>
<gene>
    <name evidence="2" type="ORF">J0J69_11235</name>
    <name evidence="3" type="ORF">J0J70_02630</name>
</gene>
<evidence type="ECO:0000313" key="2">
    <source>
        <dbReference type="EMBL" id="UUF05621.1"/>
    </source>
</evidence>
<dbReference type="AlphaFoldDB" id="A0A9Q9FFS8"/>
<dbReference type="Proteomes" id="UP001058016">
    <property type="component" value="Chromosome"/>
</dbReference>
<evidence type="ECO:0000259" key="1">
    <source>
        <dbReference type="Pfam" id="PF03432"/>
    </source>
</evidence>
<sequence length="143" mass="16855">MAFIKIYKITKDYHKKIDAIIDKKKTGDSELIYKFTTTNEPIHQLESAYHIMQRFPVDEYVKPEVAHQIGIEFATQFLKDYSDYVVATHTHSKVLHNHIIFVSSSMKEDEMYRKLYEEKLHQLVVKITNDCCAKHGLSTIQYK</sequence>
<reference evidence="3 4" key="1">
    <citation type="submission" date="2021-03" db="EMBL/GenBank/DDBJ databases">
        <title>Comparative Genomics and Metabolomics in the genus Turicibacter.</title>
        <authorList>
            <person name="Maki J."/>
            <person name="Looft T."/>
        </authorList>
    </citation>
    <scope>NUCLEOTIDE SEQUENCE</scope>
    <source>
        <strain evidence="3">ISU324</strain>
        <strain evidence="2 4">MMM721</strain>
    </source>
</reference>
<evidence type="ECO:0000313" key="4">
    <source>
        <dbReference type="Proteomes" id="UP001058016"/>
    </source>
</evidence>
<feature type="domain" description="MobA/VirD2-like nuclease" evidence="1">
    <location>
        <begin position="30"/>
        <end position="137"/>
    </location>
</feature>
<dbReference type="Proteomes" id="UP001058072">
    <property type="component" value="Chromosome"/>
</dbReference>
<organism evidence="3 5">
    <name type="scientific">Turicibacter bilis</name>
    <dbReference type="NCBI Taxonomy" id="2735723"/>
    <lineage>
        <taxon>Bacteria</taxon>
        <taxon>Bacillati</taxon>
        <taxon>Bacillota</taxon>
        <taxon>Erysipelotrichia</taxon>
        <taxon>Erysipelotrichales</taxon>
        <taxon>Turicibacteraceae</taxon>
        <taxon>Turicibacter</taxon>
    </lineage>
</organism>
<dbReference type="InterPro" id="IPR005094">
    <property type="entry name" value="Endonuclease_MobA/VirD2"/>
</dbReference>
<dbReference type="EMBL" id="CP071249">
    <property type="protein sequence ID" value="UUF05621.1"/>
    <property type="molecule type" value="Genomic_DNA"/>
</dbReference>
<dbReference type="EMBL" id="CP071250">
    <property type="protein sequence ID" value="UUF08922.1"/>
    <property type="molecule type" value="Genomic_DNA"/>
</dbReference>
<dbReference type="Pfam" id="PF03432">
    <property type="entry name" value="Relaxase"/>
    <property type="match status" value="1"/>
</dbReference>
<evidence type="ECO:0000313" key="5">
    <source>
        <dbReference type="Proteomes" id="UP001058072"/>
    </source>
</evidence>
<protein>
    <submittedName>
        <fullName evidence="3">Relaxase/mobilization nuclease domain-containing protein</fullName>
    </submittedName>
</protein>
<dbReference type="RefSeq" id="WP_172676272.1">
    <property type="nucleotide sequence ID" value="NZ_CP071249.1"/>
</dbReference>
<proteinExistence type="predicted"/>